<dbReference type="Gene3D" id="3.60.21.10">
    <property type="match status" value="1"/>
</dbReference>
<dbReference type="AlphaFoldDB" id="A0A9D2FDV7"/>
<evidence type="ECO:0000313" key="2">
    <source>
        <dbReference type="EMBL" id="HIZ57230.1"/>
    </source>
</evidence>
<dbReference type="SUPFAM" id="SSF56300">
    <property type="entry name" value="Metallo-dependent phosphatases"/>
    <property type="match status" value="1"/>
</dbReference>
<dbReference type="Proteomes" id="UP000824065">
    <property type="component" value="Unassembled WGS sequence"/>
</dbReference>
<dbReference type="Pfam" id="PF00149">
    <property type="entry name" value="Metallophos"/>
    <property type="match status" value="1"/>
</dbReference>
<dbReference type="InterPro" id="IPR051158">
    <property type="entry name" value="Metallophosphoesterase_sf"/>
</dbReference>
<dbReference type="InterPro" id="IPR004843">
    <property type="entry name" value="Calcineurin-like_PHP"/>
</dbReference>
<dbReference type="EMBL" id="DXBJ01000008">
    <property type="protein sequence ID" value="HIZ57230.1"/>
    <property type="molecule type" value="Genomic_DNA"/>
</dbReference>
<dbReference type="GO" id="GO:0016787">
    <property type="term" value="F:hydrolase activity"/>
    <property type="evidence" value="ECO:0007669"/>
    <property type="project" value="InterPro"/>
</dbReference>
<accession>A0A9D2FDV7</accession>
<comment type="caution">
    <text evidence="2">The sequence shown here is derived from an EMBL/GenBank/DDBJ whole genome shotgun (WGS) entry which is preliminary data.</text>
</comment>
<evidence type="ECO:0000313" key="3">
    <source>
        <dbReference type="Proteomes" id="UP000824065"/>
    </source>
</evidence>
<sequence length="601" mass="69542">MENLSNDTLNSLTTDLTILHLSDLHFNTTGAQPLKLYDALIKDIEQQLFYSQNIIIIVTGDIVDRGDYTAKKLVKHFFEKLNTSLEKIGKKVEEIYFVPGNHDKSLDYPTKALCQMPGPFDKQFFKSFGGFFNKAFKEYKQLTEEIHQIFFKAENSIETFGCNELNINGQQYIFVRFNTAWSANGGDGDRRNLKLGDFQLQELEKQYKEIRLNARELGNNPVVIAMAHHPLNHLEGKDEDAVQNFLIGQRGIDAQLFLCGHTHTRDVVNWSNNRQSLTTLSTGIGWPDESLSDHSQLHAYSIYVLRLDLNSIDVYVRSTNDGGTFVEDYRLYTREENRKHNKIVLPLSQTTVHSYFELGTVNGRSPKVLFLSNNFIKNTEHFIESLGIYRQMAIQEMHFRKGKKKKREIDDTSLFFSFMQVLCDGFIVNFINKPPETSQPNIRSHFRCICPSPNKNEIKYLRMCASLWPEQAAGTDVGVKEFPYSELIKAAFEAKHPLIHSINPEEYKISTDWKDFITAIPLFDENLYNYSVDDSNIQKYPIITFGVSIKSDEYKSFLYCLDYYRIDRVIASILQLYIRQMNFDLTKFANNFKEILKDGIN</sequence>
<dbReference type="PANTHER" id="PTHR31302:SF0">
    <property type="entry name" value="TRANSMEMBRANE PROTEIN WITH METALLOPHOSPHOESTERASE DOMAIN"/>
    <property type="match status" value="1"/>
</dbReference>
<proteinExistence type="predicted"/>
<dbReference type="InterPro" id="IPR029052">
    <property type="entry name" value="Metallo-depent_PP-like"/>
</dbReference>
<dbReference type="PANTHER" id="PTHR31302">
    <property type="entry name" value="TRANSMEMBRANE PROTEIN WITH METALLOPHOSPHOESTERASE DOMAIN-RELATED"/>
    <property type="match status" value="1"/>
</dbReference>
<feature type="domain" description="Calcineurin-like phosphoesterase" evidence="1">
    <location>
        <begin position="16"/>
        <end position="264"/>
    </location>
</feature>
<organism evidence="2 3">
    <name type="scientific">Candidatus Faecalibacterium gallistercoris</name>
    <dbReference type="NCBI Taxonomy" id="2838579"/>
    <lineage>
        <taxon>Bacteria</taxon>
        <taxon>Bacillati</taxon>
        <taxon>Bacillota</taxon>
        <taxon>Clostridia</taxon>
        <taxon>Eubacteriales</taxon>
        <taxon>Oscillospiraceae</taxon>
        <taxon>Faecalibacterium</taxon>
    </lineage>
</organism>
<reference evidence="2" key="2">
    <citation type="submission" date="2021-04" db="EMBL/GenBank/DDBJ databases">
        <authorList>
            <person name="Gilroy R."/>
        </authorList>
    </citation>
    <scope>NUCLEOTIDE SEQUENCE</scope>
    <source>
        <strain evidence="2">ChiBcec16-3735</strain>
    </source>
</reference>
<reference evidence="2" key="1">
    <citation type="journal article" date="2021" name="PeerJ">
        <title>Extensive microbial diversity within the chicken gut microbiome revealed by metagenomics and culture.</title>
        <authorList>
            <person name="Gilroy R."/>
            <person name="Ravi A."/>
            <person name="Getino M."/>
            <person name="Pursley I."/>
            <person name="Horton D.L."/>
            <person name="Alikhan N.F."/>
            <person name="Baker D."/>
            <person name="Gharbi K."/>
            <person name="Hall N."/>
            <person name="Watson M."/>
            <person name="Adriaenssens E.M."/>
            <person name="Foster-Nyarko E."/>
            <person name="Jarju S."/>
            <person name="Secka A."/>
            <person name="Antonio M."/>
            <person name="Oren A."/>
            <person name="Chaudhuri R.R."/>
            <person name="La Ragione R."/>
            <person name="Hildebrand F."/>
            <person name="Pallen M.J."/>
        </authorList>
    </citation>
    <scope>NUCLEOTIDE SEQUENCE</scope>
    <source>
        <strain evidence="2">ChiBcec16-3735</strain>
    </source>
</reference>
<protein>
    <submittedName>
        <fullName evidence="2">Metallophosphoesterase</fullName>
    </submittedName>
</protein>
<evidence type="ECO:0000259" key="1">
    <source>
        <dbReference type="Pfam" id="PF00149"/>
    </source>
</evidence>
<name>A0A9D2FDV7_9FIRM</name>
<gene>
    <name evidence="2" type="ORF">H9725_01365</name>
</gene>